<dbReference type="SMART" id="SM00304">
    <property type="entry name" value="HAMP"/>
    <property type="match status" value="1"/>
</dbReference>
<dbReference type="Proteomes" id="UP001524383">
    <property type="component" value="Unassembled WGS sequence"/>
</dbReference>
<feature type="transmembrane region" description="Helical" evidence="8">
    <location>
        <begin position="368"/>
        <end position="389"/>
    </location>
</feature>
<dbReference type="Pfam" id="PF02743">
    <property type="entry name" value="dCache_1"/>
    <property type="match status" value="1"/>
</dbReference>
<dbReference type="GO" id="GO:0005886">
    <property type="term" value="C:plasma membrane"/>
    <property type="evidence" value="ECO:0007669"/>
    <property type="project" value="UniProtKB-SubCell"/>
</dbReference>
<name>A0ABD4TKP1_9EURY</name>
<dbReference type="SMART" id="SM00331">
    <property type="entry name" value="PP2C_SIG"/>
    <property type="match status" value="1"/>
</dbReference>
<dbReference type="GO" id="GO:0016787">
    <property type="term" value="F:hydrolase activity"/>
    <property type="evidence" value="ECO:0007669"/>
    <property type="project" value="UniProtKB-KW"/>
</dbReference>
<dbReference type="SUPFAM" id="SSF81606">
    <property type="entry name" value="PP2C-like"/>
    <property type="match status" value="1"/>
</dbReference>
<accession>A0ABD4TKP1</accession>
<dbReference type="InterPro" id="IPR036457">
    <property type="entry name" value="PPM-type-like_dom_sf"/>
</dbReference>
<dbReference type="InterPro" id="IPR003660">
    <property type="entry name" value="HAMP_dom"/>
</dbReference>
<dbReference type="CDD" id="cd18773">
    <property type="entry name" value="PDC1_HK_sensor"/>
    <property type="match status" value="1"/>
</dbReference>
<reference evidence="10 11" key="1">
    <citation type="submission" date="2019-08" db="EMBL/GenBank/DDBJ databases">
        <authorList>
            <person name="Chen S.-C."/>
            <person name="Lai M.-C."/>
            <person name="You Y.-T."/>
        </authorList>
    </citation>
    <scope>NUCLEOTIDE SEQUENCE [LARGE SCALE GENOMIC DNA]</scope>
    <source>
        <strain evidence="10 11">P2F9704a</strain>
    </source>
</reference>
<keyword evidence="11" id="KW-1185">Reference proteome</keyword>
<evidence type="ECO:0000313" key="11">
    <source>
        <dbReference type="Proteomes" id="UP001524383"/>
    </source>
</evidence>
<dbReference type="Pfam" id="PF00672">
    <property type="entry name" value="HAMP"/>
    <property type="match status" value="1"/>
</dbReference>
<evidence type="ECO:0000256" key="4">
    <source>
        <dbReference type="ARBA" id="ARBA00022801"/>
    </source>
</evidence>
<keyword evidence="2" id="KW-1003">Cell membrane</keyword>
<proteinExistence type="predicted"/>
<evidence type="ECO:0000256" key="6">
    <source>
        <dbReference type="ARBA" id="ARBA00023136"/>
    </source>
</evidence>
<keyword evidence="7" id="KW-0175">Coiled coil</keyword>
<dbReference type="Pfam" id="PF07228">
    <property type="entry name" value="SpoIIE"/>
    <property type="match status" value="1"/>
</dbReference>
<dbReference type="Gene3D" id="3.30.450.20">
    <property type="entry name" value="PAS domain"/>
    <property type="match status" value="2"/>
</dbReference>
<dbReference type="InterPro" id="IPR033479">
    <property type="entry name" value="dCache_1"/>
</dbReference>
<comment type="caution">
    <text evidence="10">The sequence shown here is derived from an EMBL/GenBank/DDBJ whole genome shotgun (WGS) entry which is preliminary data.</text>
</comment>
<keyword evidence="3 8" id="KW-0812">Transmembrane</keyword>
<organism evidence="10 11">
    <name type="scientific">Methanocalculus taiwanensis</name>
    <dbReference type="NCBI Taxonomy" id="106207"/>
    <lineage>
        <taxon>Archaea</taxon>
        <taxon>Methanobacteriati</taxon>
        <taxon>Methanobacteriota</taxon>
        <taxon>Stenosarchaea group</taxon>
        <taxon>Methanomicrobia</taxon>
        <taxon>Methanomicrobiales</taxon>
        <taxon>Methanocalculaceae</taxon>
        <taxon>Methanocalculus</taxon>
    </lineage>
</organism>
<gene>
    <name evidence="10" type="ORF">FTO68_03730</name>
</gene>
<dbReference type="Gene3D" id="3.60.40.10">
    <property type="entry name" value="PPM-type phosphatase domain"/>
    <property type="match status" value="1"/>
</dbReference>
<sequence length="699" mass="76194">MTLMRMNLPIPPMAVRTKILLAFLTISVISLLIAGGIASSAITTLGGTAIEQSEKLGSQAVEESTAALIEDAEEYLLKMAVDQAEYTSLYFEDTEKAIRAVAIYTEDIQPDTISIASTRTKEVIAPGASPDIQERRELAALERIMIPAQTAHTDITWIYIGTGSGIFRLYPHADDLPPEFDPRIREWYQNALNQDGIVWSRPYVDAGKTGLTVTCSYQIPDPTKEWVIGADVTIETINQMILDTSFGGDGYGMLIGSDGHIITRPGLTAEDQLWDESFTTENLLEAPNREIKYVAQKMVRGETGISRISLDRKDVFVAYAPVKTTGWSIAIVMPVETVIEPAVLTGEKLSHQTAVTADQIDQQITQSMHLFIVTMLILIGGAIAGSALFSQVITRPLKRLSEGADAIGRGDLAFRVHTGTEDEFGELAGNFNKMAEDLSAMIADLEKTTAERERLSRELEIARSIQESFLPDRAPIIKGFDLAAKSIPALFVGGDFYDFIPIGEGRFGLVIADVSGKGVSAALFMALSRTLVRASTADEPSPAVAITQANRLICEDSKTSMFVTLFYAILDANEKTLTYVNAGHNPPVFLRGDDHSITLLKAEGIALGVIEDIELETVELPLHENDLLVLYTDGVTEAENENEELYGEERLEAVLKTIQNKTAAAIISSIVEDISAFAGDHPQSDDITLLVMKTLGKED</sequence>
<evidence type="ECO:0000256" key="5">
    <source>
        <dbReference type="ARBA" id="ARBA00022989"/>
    </source>
</evidence>
<dbReference type="InterPro" id="IPR052016">
    <property type="entry name" value="Bact_Sigma-Reg"/>
</dbReference>
<dbReference type="CDD" id="cd06225">
    <property type="entry name" value="HAMP"/>
    <property type="match status" value="1"/>
</dbReference>
<evidence type="ECO:0000256" key="3">
    <source>
        <dbReference type="ARBA" id="ARBA00022692"/>
    </source>
</evidence>
<feature type="domain" description="HAMP" evidence="9">
    <location>
        <begin position="391"/>
        <end position="443"/>
    </location>
</feature>
<dbReference type="SUPFAM" id="SSF103190">
    <property type="entry name" value="Sensory domain-like"/>
    <property type="match status" value="1"/>
</dbReference>
<keyword evidence="5 8" id="KW-1133">Transmembrane helix</keyword>
<evidence type="ECO:0000259" key="9">
    <source>
        <dbReference type="PROSITE" id="PS50885"/>
    </source>
</evidence>
<evidence type="ECO:0000256" key="1">
    <source>
        <dbReference type="ARBA" id="ARBA00004651"/>
    </source>
</evidence>
<comment type="subcellular location">
    <subcellularLocation>
        <location evidence="1">Cell membrane</location>
        <topology evidence="1">Multi-pass membrane protein</topology>
    </subcellularLocation>
</comment>
<dbReference type="EMBL" id="VOTZ01000005">
    <property type="protein sequence ID" value="MCQ1538102.1"/>
    <property type="molecule type" value="Genomic_DNA"/>
</dbReference>
<evidence type="ECO:0000313" key="10">
    <source>
        <dbReference type="EMBL" id="MCQ1538102.1"/>
    </source>
</evidence>
<dbReference type="InterPro" id="IPR001932">
    <property type="entry name" value="PPM-type_phosphatase-like_dom"/>
</dbReference>
<feature type="coiled-coil region" evidence="7">
    <location>
        <begin position="438"/>
        <end position="465"/>
    </location>
</feature>
<evidence type="ECO:0000256" key="2">
    <source>
        <dbReference type="ARBA" id="ARBA00022475"/>
    </source>
</evidence>
<dbReference type="AlphaFoldDB" id="A0ABD4TKP1"/>
<dbReference type="InterPro" id="IPR029151">
    <property type="entry name" value="Sensor-like_sf"/>
</dbReference>
<keyword evidence="4" id="KW-0378">Hydrolase</keyword>
<dbReference type="CDD" id="cd12912">
    <property type="entry name" value="PDC2_MCP_like"/>
    <property type="match status" value="1"/>
</dbReference>
<dbReference type="PANTHER" id="PTHR43156:SF2">
    <property type="entry name" value="STAGE II SPORULATION PROTEIN E"/>
    <property type="match status" value="1"/>
</dbReference>
<evidence type="ECO:0000256" key="7">
    <source>
        <dbReference type="SAM" id="Coils"/>
    </source>
</evidence>
<evidence type="ECO:0000256" key="8">
    <source>
        <dbReference type="SAM" id="Phobius"/>
    </source>
</evidence>
<dbReference type="FunFam" id="3.60.40.10:FF:000045">
    <property type="entry name" value="Stage II sporulation protein E"/>
    <property type="match status" value="1"/>
</dbReference>
<dbReference type="SUPFAM" id="SSF158472">
    <property type="entry name" value="HAMP domain-like"/>
    <property type="match status" value="1"/>
</dbReference>
<dbReference type="PROSITE" id="PS50885">
    <property type="entry name" value="HAMP"/>
    <property type="match status" value="1"/>
</dbReference>
<dbReference type="PANTHER" id="PTHR43156">
    <property type="entry name" value="STAGE II SPORULATION PROTEIN E-RELATED"/>
    <property type="match status" value="1"/>
</dbReference>
<protein>
    <submittedName>
        <fullName evidence="10">SpoIIE family protein phosphatase</fullName>
    </submittedName>
</protein>
<dbReference type="Gene3D" id="6.10.340.10">
    <property type="match status" value="1"/>
</dbReference>
<keyword evidence="6 8" id="KW-0472">Membrane</keyword>